<sequence length="945" mass="101735">MARACLAVPLFFLLTVAETGVGASGHGQSPPAHDDEARRSEAVRKLHALFSLYNETFKALVKRAETLQSEASAAVEASTKVEEALEGLGSGRLTESIRGKMAQVESVANEVRQKSLSVASNASHALGNVNITLMFSSLFTVTGEHSVGVEKPVSKNTKRYILWSDEIVKEMERSVAWQLEGAYGHGEAEVSVARDVAAIKDQESFRKWRDLINSSFASRVQELIPVVGVFLKYVVEKQVAEIRQELNDADNRVIWAENQQGGAIARHVQQVENFLASSQLLVARTELERTSGLFIDTLSAVNRLKDLTASMNNDVIAVRQKAFCRAKAYLRALQQHSKQLKDTLSGSKLEIARSEHVISAARNKVAGADEMAARTRNSALASERKAVSSAAEAQSAVALLAHTTGPKSLAALASKTANEAVREAERANELSRVAVEEASGAGELMRTVSDALTGSTESAGEGEMLSRTISSNVLKVAAELNAVGRGLGSGNPIKAKEFCPAHEGVSYVDLEALKRAIASDAESFDSTNKTRGQFLALAKQLMMLSEFVASVNRNLQHVFLNSKRATTHANEAHRLAKSAAKEADSAEVRTQRASMLTHAAMEKYTTEKASVTCSLMRQLIGARRDFTRLMHETSVDEQRAYDASRVADDAVARAASTSDDDTELAEAAVAAGLSKGQSERLKGESDQMKASVSKNLQAIDTSLASLRGVLLNLIRGSGESTQNTVSLCDESVENVTGRSIGAAAKHLAKYTDLHNIQAACELAREAAAELVRLHKLWRDIDLHAERAKMYAEESVDAAADASELDAAAGAGSDSGTESEAFPANQSGAKDRDNSTAQADTVDGGEGSVLGGNMSWSVELMMWSLVIGLSLLFLTAVCLFSVRRRQAGKQRRCAPPRELAPVESDLQSTCFSFVREPSAPHDNREESVTFPRSRRNSSTLSVSIRC</sequence>
<feature type="region of interest" description="Disordered" evidence="1">
    <location>
        <begin position="806"/>
        <end position="847"/>
    </location>
</feature>
<keyword evidence="5" id="KW-1185">Reference proteome</keyword>
<dbReference type="Proteomes" id="UP000009027">
    <property type="component" value="Unassembled WGS sequence"/>
</dbReference>
<keyword evidence="2" id="KW-0472">Membrane</keyword>
<dbReference type="VEuPathDB" id="TriTrypDB:TvY486_0014250"/>
<reference evidence="4 5" key="1">
    <citation type="journal article" date="2012" name="Proc. Natl. Acad. Sci. U.S.A.">
        <title>Antigenic diversity is generated by distinct evolutionary mechanisms in African trypanosome species.</title>
        <authorList>
            <person name="Jackson A.P."/>
            <person name="Berry A."/>
            <person name="Aslett M."/>
            <person name="Allison H.C."/>
            <person name="Burton P."/>
            <person name="Vavrova-Anderson J."/>
            <person name="Brown R."/>
            <person name="Browne H."/>
            <person name="Corton N."/>
            <person name="Hauser H."/>
            <person name="Gamble J."/>
            <person name="Gilderthorp R."/>
            <person name="Marcello L."/>
            <person name="McQuillan J."/>
            <person name="Otto T.D."/>
            <person name="Quail M.A."/>
            <person name="Sanders M.J."/>
            <person name="van Tonder A."/>
            <person name="Ginger M.L."/>
            <person name="Field M.C."/>
            <person name="Barry J.D."/>
            <person name="Hertz-Fowler C."/>
            <person name="Berriman M."/>
        </authorList>
    </citation>
    <scope>NUCLEOTIDE SEQUENCE</scope>
    <source>
        <strain evidence="4 5">Y486</strain>
    </source>
</reference>
<evidence type="ECO:0000313" key="4">
    <source>
        <dbReference type="EMBL" id="CCD18719.1"/>
    </source>
</evidence>
<accession>F9WMG2</accession>
<evidence type="ECO:0000256" key="1">
    <source>
        <dbReference type="SAM" id="MobiDB-lite"/>
    </source>
</evidence>
<feature type="compositionally biased region" description="Basic and acidic residues" evidence="1">
    <location>
        <begin position="917"/>
        <end position="926"/>
    </location>
</feature>
<evidence type="ECO:0000256" key="3">
    <source>
        <dbReference type="SAM" id="SignalP"/>
    </source>
</evidence>
<name>F9WMG2_TRYVY</name>
<feature type="region of interest" description="Disordered" evidence="1">
    <location>
        <begin position="917"/>
        <end position="941"/>
    </location>
</feature>
<feature type="signal peptide" evidence="3">
    <location>
        <begin position="1"/>
        <end position="17"/>
    </location>
</feature>
<feature type="transmembrane region" description="Helical" evidence="2">
    <location>
        <begin position="859"/>
        <end position="881"/>
    </location>
</feature>
<gene>
    <name evidence="4" type="ORF">TvY486_0014250</name>
</gene>
<evidence type="ECO:0000313" key="5">
    <source>
        <dbReference type="Proteomes" id="UP000009027"/>
    </source>
</evidence>
<organism evidence="4 5">
    <name type="scientific">Trypanosoma vivax (strain Y486)</name>
    <dbReference type="NCBI Taxonomy" id="1055687"/>
    <lineage>
        <taxon>Eukaryota</taxon>
        <taxon>Discoba</taxon>
        <taxon>Euglenozoa</taxon>
        <taxon>Kinetoplastea</taxon>
        <taxon>Metakinetoplastina</taxon>
        <taxon>Trypanosomatida</taxon>
        <taxon>Trypanosomatidae</taxon>
        <taxon>Trypanosoma</taxon>
        <taxon>Duttonella</taxon>
    </lineage>
</organism>
<dbReference type="EMBL" id="CAEX01001710">
    <property type="protein sequence ID" value="CCD18719.1"/>
    <property type="molecule type" value="Genomic_DNA"/>
</dbReference>
<proteinExistence type="predicted"/>
<feature type="chain" id="PRO_5003389346" evidence="3">
    <location>
        <begin position="18"/>
        <end position="945"/>
    </location>
</feature>
<feature type="compositionally biased region" description="Low complexity" evidence="1">
    <location>
        <begin position="806"/>
        <end position="820"/>
    </location>
</feature>
<evidence type="ECO:0000256" key="2">
    <source>
        <dbReference type="SAM" id="Phobius"/>
    </source>
</evidence>
<protein>
    <submittedName>
        <fullName evidence="4">BarP protein, putative</fullName>
    </submittedName>
</protein>
<keyword evidence="2" id="KW-0812">Transmembrane</keyword>
<dbReference type="AlphaFoldDB" id="F9WMG2"/>
<keyword evidence="2" id="KW-1133">Transmembrane helix</keyword>
<keyword evidence="3" id="KW-0732">Signal</keyword>